<keyword evidence="2" id="KW-0378">Hydrolase</keyword>
<dbReference type="SUPFAM" id="SSF53474">
    <property type="entry name" value="alpha/beta-Hydrolases"/>
    <property type="match status" value="1"/>
</dbReference>
<evidence type="ECO:0000313" key="2">
    <source>
        <dbReference type="EMBL" id="QLG63510.1"/>
    </source>
</evidence>
<organism evidence="2 3">
    <name type="scientific">Halorarum salinum</name>
    <dbReference type="NCBI Taxonomy" id="2743089"/>
    <lineage>
        <taxon>Archaea</taxon>
        <taxon>Methanobacteriati</taxon>
        <taxon>Methanobacteriota</taxon>
        <taxon>Stenosarchaea group</taxon>
        <taxon>Halobacteria</taxon>
        <taxon>Halobacteriales</taxon>
        <taxon>Haloferacaceae</taxon>
        <taxon>Halorarum</taxon>
    </lineage>
</organism>
<dbReference type="OrthoDB" id="9890at2157"/>
<name>A0A7D5LCP6_9EURY</name>
<reference evidence="2 3" key="1">
    <citation type="submission" date="2020-06" db="EMBL/GenBank/DDBJ databases">
        <title>NJ-3-1, isolated from saline soil.</title>
        <authorList>
            <person name="Cui H.L."/>
            <person name="Shi X."/>
        </authorList>
    </citation>
    <scope>NUCLEOTIDE SEQUENCE [LARGE SCALE GENOMIC DNA]</scope>
    <source>
        <strain evidence="2 3">NJ-3-1</strain>
    </source>
</reference>
<dbReference type="PANTHER" id="PTHR43798">
    <property type="entry name" value="MONOACYLGLYCEROL LIPASE"/>
    <property type="match status" value="1"/>
</dbReference>
<keyword evidence="3" id="KW-1185">Reference proteome</keyword>
<dbReference type="Proteomes" id="UP000509626">
    <property type="component" value="Chromosome"/>
</dbReference>
<feature type="domain" description="AB hydrolase-1" evidence="1">
    <location>
        <begin position="37"/>
        <end position="142"/>
    </location>
</feature>
<dbReference type="KEGG" id="halu:HUG12_17970"/>
<dbReference type="PANTHER" id="PTHR43798:SF24">
    <property type="entry name" value="CIS-3-ALKYL-4-ALKYLOXETAN-2-ONE DECARBOXYLASE"/>
    <property type="match status" value="1"/>
</dbReference>
<dbReference type="AlphaFoldDB" id="A0A7D5LCP6"/>
<protein>
    <submittedName>
        <fullName evidence="2">Alpha/beta hydrolase</fullName>
    </submittedName>
</protein>
<dbReference type="GO" id="GO:0016787">
    <property type="term" value="F:hydrolase activity"/>
    <property type="evidence" value="ECO:0007669"/>
    <property type="project" value="UniProtKB-KW"/>
</dbReference>
<dbReference type="InterPro" id="IPR029058">
    <property type="entry name" value="AB_hydrolase_fold"/>
</dbReference>
<dbReference type="EMBL" id="CP058579">
    <property type="protein sequence ID" value="QLG63510.1"/>
    <property type="molecule type" value="Genomic_DNA"/>
</dbReference>
<dbReference type="GeneID" id="56039387"/>
<dbReference type="InterPro" id="IPR050266">
    <property type="entry name" value="AB_hydrolase_sf"/>
</dbReference>
<dbReference type="Gene3D" id="3.40.50.1820">
    <property type="entry name" value="alpha/beta hydrolase"/>
    <property type="match status" value="1"/>
</dbReference>
<accession>A0A7D5LCP6</accession>
<gene>
    <name evidence="2" type="ORF">HUG12_17970</name>
</gene>
<dbReference type="GO" id="GO:0016020">
    <property type="term" value="C:membrane"/>
    <property type="evidence" value="ECO:0007669"/>
    <property type="project" value="TreeGrafter"/>
</dbReference>
<proteinExistence type="predicted"/>
<evidence type="ECO:0000259" key="1">
    <source>
        <dbReference type="Pfam" id="PF00561"/>
    </source>
</evidence>
<dbReference type="PRINTS" id="PR00111">
    <property type="entry name" value="ABHYDROLASE"/>
</dbReference>
<dbReference type="InterPro" id="IPR000073">
    <property type="entry name" value="AB_hydrolase_1"/>
</dbReference>
<dbReference type="Pfam" id="PF00561">
    <property type="entry name" value="Abhydrolase_1"/>
    <property type="match status" value="1"/>
</dbReference>
<sequence>MDHHDWTETQRETTVTVDGHDLPFAYYEAGADDDRRPVVFLHGIPTWSFLWRDAAPPLADSRHVLAPDLVGYGNSANRDGFDRSVRAQTVALADFLAERGVRDVDFVAHDIGGAVALRYAAARPDAVDRMVLSNAACFDSWPVEFVNSLGVPGEVEGWDDEELEGKLEFLFAEGSYDEADPEWLAGLKAPWKREGGRTALARAAVSTNTVHTTEIEYGRITADLLCLWGGEDVLQPVDNAERLVEATAGDGEVVALDSAYHWVTADRPGAYRDHLLEFLG</sequence>
<evidence type="ECO:0000313" key="3">
    <source>
        <dbReference type="Proteomes" id="UP000509626"/>
    </source>
</evidence>
<dbReference type="InterPro" id="IPR000639">
    <property type="entry name" value="Epox_hydrolase-like"/>
</dbReference>
<dbReference type="PRINTS" id="PR00412">
    <property type="entry name" value="EPOXHYDRLASE"/>
</dbReference>
<dbReference type="RefSeq" id="WP_179270094.1">
    <property type="nucleotide sequence ID" value="NZ_CP058579.1"/>
</dbReference>